<proteinExistence type="inferred from homology"/>
<dbReference type="GO" id="GO:0006508">
    <property type="term" value="P:proteolysis"/>
    <property type="evidence" value="ECO:0007669"/>
    <property type="project" value="UniProtKB-KW"/>
</dbReference>
<evidence type="ECO:0000259" key="5">
    <source>
        <dbReference type="Pfam" id="PF00326"/>
    </source>
</evidence>
<keyword evidence="2" id="KW-0645">Protease</keyword>
<name>A0A1H9RHU9_9BACI</name>
<dbReference type="PANTHER" id="PTHR42776:SF27">
    <property type="entry name" value="DIPEPTIDYL PEPTIDASE FAMILY MEMBER 6"/>
    <property type="match status" value="1"/>
</dbReference>
<evidence type="ECO:0000256" key="2">
    <source>
        <dbReference type="ARBA" id="ARBA00022670"/>
    </source>
</evidence>
<dbReference type="InterPro" id="IPR011659">
    <property type="entry name" value="WD40"/>
</dbReference>
<dbReference type="GO" id="GO:0004252">
    <property type="term" value="F:serine-type endopeptidase activity"/>
    <property type="evidence" value="ECO:0007669"/>
    <property type="project" value="TreeGrafter"/>
</dbReference>
<dbReference type="Proteomes" id="UP000198571">
    <property type="component" value="Unassembled WGS sequence"/>
</dbReference>
<organism evidence="6 7">
    <name type="scientific">Salipaludibacillus aurantiacus</name>
    <dbReference type="NCBI Taxonomy" id="1601833"/>
    <lineage>
        <taxon>Bacteria</taxon>
        <taxon>Bacillati</taxon>
        <taxon>Bacillota</taxon>
        <taxon>Bacilli</taxon>
        <taxon>Bacillales</taxon>
        <taxon>Bacillaceae</taxon>
    </lineage>
</organism>
<keyword evidence="6" id="KW-0031">Aminopeptidase</keyword>
<dbReference type="Pfam" id="PF00326">
    <property type="entry name" value="Peptidase_S9"/>
    <property type="match status" value="1"/>
</dbReference>
<dbReference type="Gene3D" id="3.40.50.1820">
    <property type="entry name" value="alpha/beta hydrolase"/>
    <property type="match status" value="1"/>
</dbReference>
<dbReference type="SUPFAM" id="SSF82171">
    <property type="entry name" value="DPP6 N-terminal domain-like"/>
    <property type="match status" value="1"/>
</dbReference>
<evidence type="ECO:0000256" key="1">
    <source>
        <dbReference type="ARBA" id="ARBA00010040"/>
    </source>
</evidence>
<dbReference type="RefSeq" id="WP_093047971.1">
    <property type="nucleotide sequence ID" value="NZ_FOGT01000003.1"/>
</dbReference>
<dbReference type="InterPro" id="IPR011042">
    <property type="entry name" value="6-blade_b-propeller_TolB-like"/>
</dbReference>
<dbReference type="InterPro" id="IPR029058">
    <property type="entry name" value="AB_hydrolase_fold"/>
</dbReference>
<feature type="domain" description="Peptidase S9 prolyl oligopeptidase catalytic" evidence="5">
    <location>
        <begin position="452"/>
        <end position="663"/>
    </location>
</feature>
<dbReference type="InterPro" id="IPR001375">
    <property type="entry name" value="Peptidase_S9_cat"/>
</dbReference>
<keyword evidence="7" id="KW-1185">Reference proteome</keyword>
<accession>A0A1H9RHU9</accession>
<dbReference type="FunFam" id="3.40.50.1820:FF:000028">
    <property type="entry name" value="S9 family peptidase"/>
    <property type="match status" value="1"/>
</dbReference>
<evidence type="ECO:0000313" key="7">
    <source>
        <dbReference type="Proteomes" id="UP000198571"/>
    </source>
</evidence>
<dbReference type="AlphaFoldDB" id="A0A1H9RHU9"/>
<dbReference type="GO" id="GO:0004177">
    <property type="term" value="F:aminopeptidase activity"/>
    <property type="evidence" value="ECO:0007669"/>
    <property type="project" value="UniProtKB-KW"/>
</dbReference>
<dbReference type="PANTHER" id="PTHR42776">
    <property type="entry name" value="SERINE PEPTIDASE S9 FAMILY MEMBER"/>
    <property type="match status" value="1"/>
</dbReference>
<keyword evidence="3" id="KW-0378">Hydrolase</keyword>
<sequence length="663" mass="74600">METKRTLTIDDLKNINVLTEPQPSPDGKEFAFVRQFITEEDNYNSHLFVQRFNEDTPRQWTYGPGKVLSPRYSPDGRWIVFVSAKEEKAKPQLYLLPLDGGEAKQVTKLPNGASQPYWSPDSSKILFTTSFEKGSQPDNQLNGKGDTEEKKAPLIVERLKYKSDAAGFLDETNKQLALYNLNKDAIEFITDDEFDDEPSGWSPDGKMIAYHSNKQGDEHIGSDIYMMDINTKEHYQLTDGKGIFSHGVFSPDGKKIACYGHTKQFAGATHSKLWIIDVAAHDEKKCLTDHWDVHMGDSCIGDILSGQSNPGPLWTKDGKSLLVQASVKGSTNLYNVSLNGDIEQVTSGDHHVYSLCLHQQSGKIIAGISTPVNPGEIYSSSLEDRSLNELTSMNKPFTDKVNLQTPEEIISMSKDGKSVQGWLLKPAGFTEGETYPGILEIHGGPHAMYGNTFFHELQLLAAKGYAVFYANPRGSHGYGQEFVNACRGDYGGMDYEDVMVFTDTVTDHYPWIDKQRLGVTGGSYGGFMTNWIVGHTNRFKAAATLRCISNWISFYGVSDIGYFFTEWEIGTDLLKDPDQLWKHSPLKYVNKIETPLLIMHGEKDFRCPIEQAEQLFTALKQSGKDTRFVRFPDANHELSRSGPPHLRKARLQELTQWFEKYLK</sequence>
<reference evidence="7" key="1">
    <citation type="submission" date="2016-10" db="EMBL/GenBank/DDBJ databases">
        <authorList>
            <person name="Varghese N."/>
            <person name="Submissions S."/>
        </authorList>
    </citation>
    <scope>NUCLEOTIDE SEQUENCE [LARGE SCALE GENOMIC DNA]</scope>
    <source>
        <strain evidence="7">S9</strain>
    </source>
</reference>
<evidence type="ECO:0000256" key="3">
    <source>
        <dbReference type="ARBA" id="ARBA00022801"/>
    </source>
</evidence>
<dbReference type="EMBL" id="FOGT01000003">
    <property type="protein sequence ID" value="SER72208.1"/>
    <property type="molecule type" value="Genomic_DNA"/>
</dbReference>
<protein>
    <submittedName>
        <fullName evidence="6">Dipeptidyl aminopeptidase/acylaminoacyl peptidase</fullName>
    </submittedName>
</protein>
<keyword evidence="4" id="KW-0720">Serine protease</keyword>
<evidence type="ECO:0000256" key="4">
    <source>
        <dbReference type="ARBA" id="ARBA00022825"/>
    </source>
</evidence>
<gene>
    <name evidence="6" type="ORF">SAMN05518684_103157</name>
</gene>
<dbReference type="STRING" id="1601833.SAMN05518684_103157"/>
<dbReference type="SUPFAM" id="SSF53474">
    <property type="entry name" value="alpha/beta-Hydrolases"/>
    <property type="match status" value="1"/>
</dbReference>
<dbReference type="OrthoDB" id="108903at2"/>
<dbReference type="Pfam" id="PF07676">
    <property type="entry name" value="PD40"/>
    <property type="match status" value="3"/>
</dbReference>
<evidence type="ECO:0000313" key="6">
    <source>
        <dbReference type="EMBL" id="SER72208.1"/>
    </source>
</evidence>
<comment type="similarity">
    <text evidence="1">Belongs to the peptidase S9C family.</text>
</comment>
<dbReference type="Gene3D" id="2.120.10.30">
    <property type="entry name" value="TolB, C-terminal domain"/>
    <property type="match status" value="2"/>
</dbReference>